<sequence precursor="true">MISGHQSTKKIGSFPINKILTAALGAALVVASAAAAAAETQGAFFINAAVGQAQYHVGRSAGQGYSVDDKDTAGALRFGYAWNVGNGFNLGVEGGYADLGKVVARYSYSDGSTIRTGVHAKGWLLGGNAKYNFAGPWYATARAGWFRSEADASYRYSEPGYTEYASGSAHGDGWYGGVGVGYDFAPNFSLGLNYDNYHAKARYNQASIGGNVGTYMLTAEYRF</sequence>
<dbReference type="SUPFAM" id="SSF56925">
    <property type="entry name" value="OMPA-like"/>
    <property type="match status" value="1"/>
</dbReference>
<dbReference type="AlphaFoldDB" id="M4NH36"/>
<dbReference type="OrthoDB" id="5735897at2"/>
<evidence type="ECO:0000256" key="1">
    <source>
        <dbReference type="ARBA" id="ARBA00022729"/>
    </source>
</evidence>
<keyword evidence="1 2" id="KW-0732">Signal</keyword>
<protein>
    <submittedName>
        <fullName evidence="4">OmpA-like transmembrane domain protein</fullName>
    </submittedName>
</protein>
<evidence type="ECO:0000313" key="5">
    <source>
        <dbReference type="Proteomes" id="UP000011859"/>
    </source>
</evidence>
<dbReference type="RefSeq" id="WP_015448657.1">
    <property type="nucleotide sequence ID" value="NC_020541.1"/>
</dbReference>
<feature type="chain" id="PRO_5004056065" evidence="2">
    <location>
        <begin position="38"/>
        <end position="223"/>
    </location>
</feature>
<dbReference type="HOGENOM" id="CLU_105356_0_0_6"/>
<dbReference type="InterPro" id="IPR011250">
    <property type="entry name" value="OMP/PagP_B-barrel"/>
</dbReference>
<dbReference type="EMBL" id="CP003470">
    <property type="protein sequence ID" value="AGG90265.1"/>
    <property type="molecule type" value="Genomic_DNA"/>
</dbReference>
<dbReference type="KEGG" id="rhd:R2APBS1_3194"/>
<dbReference type="GeneID" id="72427801"/>
<evidence type="ECO:0000259" key="3">
    <source>
        <dbReference type="Pfam" id="PF13505"/>
    </source>
</evidence>
<dbReference type="STRING" id="666685.R2APBS1_3194"/>
<organism evidence="4 5">
    <name type="scientific">Rhodanobacter denitrificans</name>
    <dbReference type="NCBI Taxonomy" id="666685"/>
    <lineage>
        <taxon>Bacteria</taxon>
        <taxon>Pseudomonadati</taxon>
        <taxon>Pseudomonadota</taxon>
        <taxon>Gammaproteobacteria</taxon>
        <taxon>Lysobacterales</taxon>
        <taxon>Rhodanobacteraceae</taxon>
        <taxon>Rhodanobacter</taxon>
    </lineage>
</organism>
<keyword evidence="5" id="KW-1185">Reference proteome</keyword>
<keyword evidence="4" id="KW-0472">Membrane</keyword>
<proteinExistence type="predicted"/>
<feature type="signal peptide" evidence="2">
    <location>
        <begin position="1"/>
        <end position="37"/>
    </location>
</feature>
<keyword evidence="4" id="KW-0812">Transmembrane</keyword>
<dbReference type="Pfam" id="PF13505">
    <property type="entry name" value="OMP_b-brl"/>
    <property type="match status" value="1"/>
</dbReference>
<gene>
    <name evidence="4" type="ORF">R2APBS1_3194</name>
</gene>
<dbReference type="eggNOG" id="COG3637">
    <property type="taxonomic scope" value="Bacteria"/>
</dbReference>
<feature type="domain" description="Outer membrane protein beta-barrel" evidence="3">
    <location>
        <begin position="26"/>
        <end position="223"/>
    </location>
</feature>
<dbReference type="Gene3D" id="2.40.160.20">
    <property type="match status" value="1"/>
</dbReference>
<accession>M4NH36</accession>
<dbReference type="InterPro" id="IPR027385">
    <property type="entry name" value="Beta-barrel_OMP"/>
</dbReference>
<name>M4NH36_9GAMM</name>
<reference evidence="4 5" key="1">
    <citation type="submission" date="2012-04" db="EMBL/GenBank/DDBJ databases">
        <title>Complete genome of Rhodanobacter sp. 2APBS1.</title>
        <authorList>
            <consortium name="US DOE Joint Genome Institute"/>
            <person name="Huntemann M."/>
            <person name="Wei C.-L."/>
            <person name="Han J."/>
            <person name="Detter J.C."/>
            <person name="Han C."/>
            <person name="Tapia R."/>
            <person name="Munk A.C.C."/>
            <person name="Chen A."/>
            <person name="Krypides N."/>
            <person name="Mavromatis K."/>
            <person name="Markowitz V."/>
            <person name="Szeto E."/>
            <person name="Ivanova N."/>
            <person name="Mikhailova N."/>
            <person name="Ovchinnikova G."/>
            <person name="Pagani I."/>
            <person name="Pati A."/>
            <person name="Goodwin L."/>
            <person name="Peters L."/>
            <person name="Pitluck S."/>
            <person name="Woyke T."/>
            <person name="Prakash O."/>
            <person name="Elkins J."/>
            <person name="Brown S."/>
            <person name="Palumbo A."/>
            <person name="Hemme C."/>
            <person name="Zhou J."/>
            <person name="Watson D."/>
            <person name="Jardine P."/>
            <person name="Kostka J."/>
            <person name="Green S."/>
        </authorList>
    </citation>
    <scope>NUCLEOTIDE SEQUENCE [LARGE SCALE GENOMIC DNA]</scope>
    <source>
        <strain evidence="4 5">2APBS1</strain>
    </source>
</reference>
<evidence type="ECO:0000313" key="4">
    <source>
        <dbReference type="EMBL" id="AGG90265.1"/>
    </source>
</evidence>
<dbReference type="Proteomes" id="UP000011859">
    <property type="component" value="Chromosome"/>
</dbReference>
<evidence type="ECO:0000256" key="2">
    <source>
        <dbReference type="SAM" id="SignalP"/>
    </source>
</evidence>